<dbReference type="GO" id="GO:0005524">
    <property type="term" value="F:ATP binding"/>
    <property type="evidence" value="ECO:0007669"/>
    <property type="project" value="UniProtKB-KW"/>
</dbReference>
<dbReference type="CDD" id="cd03230">
    <property type="entry name" value="ABC_DR_subfamily_A"/>
    <property type="match status" value="1"/>
</dbReference>
<dbReference type="SMART" id="SM00382">
    <property type="entry name" value="AAA"/>
    <property type="match status" value="1"/>
</dbReference>
<dbReference type="InterPro" id="IPR003593">
    <property type="entry name" value="AAA+_ATPase"/>
</dbReference>
<evidence type="ECO:0000313" key="5">
    <source>
        <dbReference type="EMBL" id="NMC62050.1"/>
    </source>
</evidence>
<name>A0A7X9IIX4_9DELT</name>
<organism evidence="5 6">
    <name type="scientific">SAR324 cluster bacterium</name>
    <dbReference type="NCBI Taxonomy" id="2024889"/>
    <lineage>
        <taxon>Bacteria</taxon>
        <taxon>Deltaproteobacteria</taxon>
        <taxon>SAR324 cluster</taxon>
    </lineage>
</organism>
<evidence type="ECO:0000256" key="2">
    <source>
        <dbReference type="ARBA" id="ARBA00022741"/>
    </source>
</evidence>
<reference evidence="5 6" key="1">
    <citation type="journal article" date="2020" name="Biotechnol. Biofuels">
        <title>New insights from the biogas microbiome by comprehensive genome-resolved metagenomics of nearly 1600 species originating from multiple anaerobic digesters.</title>
        <authorList>
            <person name="Campanaro S."/>
            <person name="Treu L."/>
            <person name="Rodriguez-R L.M."/>
            <person name="Kovalovszki A."/>
            <person name="Ziels R.M."/>
            <person name="Maus I."/>
            <person name="Zhu X."/>
            <person name="Kougias P.G."/>
            <person name="Basile A."/>
            <person name="Luo G."/>
            <person name="Schluter A."/>
            <person name="Konstantinidis K.T."/>
            <person name="Angelidaki I."/>
        </authorList>
    </citation>
    <scope>NUCLEOTIDE SEQUENCE [LARGE SCALE GENOMIC DNA]</scope>
    <source>
        <strain evidence="5">AS27yjCOA_65</strain>
    </source>
</reference>
<dbReference type="PANTHER" id="PTHR42939">
    <property type="entry name" value="ABC TRANSPORTER ATP-BINDING PROTEIN ALBC-RELATED"/>
    <property type="match status" value="1"/>
</dbReference>
<keyword evidence="1" id="KW-0813">Transport</keyword>
<dbReference type="InterPro" id="IPR027417">
    <property type="entry name" value="P-loop_NTPase"/>
</dbReference>
<dbReference type="Proteomes" id="UP000524246">
    <property type="component" value="Unassembled WGS sequence"/>
</dbReference>
<proteinExistence type="predicted"/>
<keyword evidence="3 5" id="KW-0067">ATP-binding</keyword>
<dbReference type="SUPFAM" id="SSF52540">
    <property type="entry name" value="P-loop containing nucleoside triphosphate hydrolases"/>
    <property type="match status" value="1"/>
</dbReference>
<sequence length="242" mass="26869">MLIVDKLCKDYGKFRAVNEVSFNIMPGEIFGFLGVNGAGKTTTLRMLAGVLRPSSGSIQISKFNMATEPIQAKQITGYIPDRPYMYNKLTGREFLYFICELYKIKAEIAEERIDKLLGEYSLKDWQDELIESYSHGMKQRLATCSALVHEPQLLIVDEPMVGLDPHGAKFLKESFKQYAKKGTSILLSTHTLSVAEELADRIAIIHKGAILTVGTLAEIRALVGGTDEGLENIFINLTSSAM</sequence>
<gene>
    <name evidence="5" type="ORF">GYA55_02675</name>
</gene>
<protein>
    <submittedName>
        <fullName evidence="5">ABC transporter ATP-binding protein</fullName>
    </submittedName>
</protein>
<dbReference type="EMBL" id="JAAZON010000105">
    <property type="protein sequence ID" value="NMC62050.1"/>
    <property type="molecule type" value="Genomic_DNA"/>
</dbReference>
<dbReference type="InterPro" id="IPR003439">
    <property type="entry name" value="ABC_transporter-like_ATP-bd"/>
</dbReference>
<accession>A0A7X9IIX4</accession>
<dbReference type="InterPro" id="IPR051782">
    <property type="entry name" value="ABC_Transporter_VariousFunc"/>
</dbReference>
<dbReference type="PROSITE" id="PS50893">
    <property type="entry name" value="ABC_TRANSPORTER_2"/>
    <property type="match status" value="1"/>
</dbReference>
<evidence type="ECO:0000259" key="4">
    <source>
        <dbReference type="PROSITE" id="PS50893"/>
    </source>
</evidence>
<evidence type="ECO:0000313" key="6">
    <source>
        <dbReference type="Proteomes" id="UP000524246"/>
    </source>
</evidence>
<evidence type="ECO:0000256" key="1">
    <source>
        <dbReference type="ARBA" id="ARBA00022448"/>
    </source>
</evidence>
<keyword evidence="2" id="KW-0547">Nucleotide-binding</keyword>
<dbReference type="PANTHER" id="PTHR42939:SF1">
    <property type="entry name" value="ABC TRANSPORTER ATP-BINDING PROTEIN ALBC-RELATED"/>
    <property type="match status" value="1"/>
</dbReference>
<dbReference type="Gene3D" id="3.40.50.300">
    <property type="entry name" value="P-loop containing nucleotide triphosphate hydrolases"/>
    <property type="match status" value="1"/>
</dbReference>
<dbReference type="Pfam" id="PF00005">
    <property type="entry name" value="ABC_tran"/>
    <property type="match status" value="1"/>
</dbReference>
<dbReference type="GO" id="GO:0016887">
    <property type="term" value="F:ATP hydrolysis activity"/>
    <property type="evidence" value="ECO:0007669"/>
    <property type="project" value="InterPro"/>
</dbReference>
<comment type="caution">
    <text evidence="5">The sequence shown here is derived from an EMBL/GenBank/DDBJ whole genome shotgun (WGS) entry which is preliminary data.</text>
</comment>
<dbReference type="AlphaFoldDB" id="A0A7X9IIX4"/>
<evidence type="ECO:0000256" key="3">
    <source>
        <dbReference type="ARBA" id="ARBA00022840"/>
    </source>
</evidence>
<feature type="domain" description="ABC transporter" evidence="4">
    <location>
        <begin position="2"/>
        <end position="232"/>
    </location>
</feature>